<sequence length="305" mass="34015">MVTRVGMIGHSEGNGHPFSFSAIINGYSEAGLREAGWPVIHTYVSRRHPADFGVGDLRVTHAWTQDPEITRALCRAANIAYAVTHPDDMLGEVHALIIARDDAESHWSLARPFLEAGIPVFIDKPLTLDRIVLEYFVPYLEQGLLMSCSAMRYAMELDELRKGLASYGELKLIRGIILNDWPKYGIHLLEAILSLAPSRPISVRALPARHESLLIMLEDGTPVIIDALGKAPGIFNVELFGSEHISCHSIRDNFTMFRRALWSFATMIRDARPPIRPLSTLDVIRTLIAGQDAIRLRREVVVHAA</sequence>
<evidence type="ECO:0000313" key="2">
    <source>
        <dbReference type="EMBL" id="MFC3285521.1"/>
    </source>
</evidence>
<reference evidence="3" key="1">
    <citation type="journal article" date="2019" name="Int. J. Syst. Evol. Microbiol.">
        <title>The Global Catalogue of Microorganisms (GCM) 10K type strain sequencing project: providing services to taxonomists for standard genome sequencing and annotation.</title>
        <authorList>
            <consortium name="The Broad Institute Genomics Platform"/>
            <consortium name="The Broad Institute Genome Sequencing Center for Infectious Disease"/>
            <person name="Wu L."/>
            <person name="Ma J."/>
        </authorList>
    </citation>
    <scope>NUCLEOTIDE SEQUENCE [LARGE SCALE GENOMIC DNA]</scope>
    <source>
        <strain evidence="3">CECT 7698</strain>
    </source>
</reference>
<dbReference type="SUPFAM" id="SSF51735">
    <property type="entry name" value="NAD(P)-binding Rossmann-fold domains"/>
    <property type="match status" value="1"/>
</dbReference>
<keyword evidence="3" id="KW-1185">Reference proteome</keyword>
<evidence type="ECO:0000313" key="3">
    <source>
        <dbReference type="Proteomes" id="UP001595579"/>
    </source>
</evidence>
<dbReference type="Gene3D" id="3.30.360.10">
    <property type="entry name" value="Dihydrodipicolinate Reductase, domain 2"/>
    <property type="match status" value="1"/>
</dbReference>
<accession>A0ABV7LTD9</accession>
<evidence type="ECO:0000259" key="1">
    <source>
        <dbReference type="Pfam" id="PF01408"/>
    </source>
</evidence>
<organism evidence="2 3">
    <name type="scientific">Litchfieldella rifensis</name>
    <dbReference type="NCBI Taxonomy" id="762643"/>
    <lineage>
        <taxon>Bacteria</taxon>
        <taxon>Pseudomonadati</taxon>
        <taxon>Pseudomonadota</taxon>
        <taxon>Gammaproteobacteria</taxon>
        <taxon>Oceanospirillales</taxon>
        <taxon>Halomonadaceae</taxon>
        <taxon>Litchfieldella</taxon>
    </lineage>
</organism>
<dbReference type="EMBL" id="JBHRUG010000031">
    <property type="protein sequence ID" value="MFC3285521.1"/>
    <property type="molecule type" value="Genomic_DNA"/>
</dbReference>
<feature type="domain" description="Gfo/Idh/MocA-like oxidoreductase N-terminal" evidence="1">
    <location>
        <begin position="56"/>
        <end position="128"/>
    </location>
</feature>
<dbReference type="RefSeq" id="WP_386776287.1">
    <property type="nucleotide sequence ID" value="NZ_JBHRUG010000031.1"/>
</dbReference>
<dbReference type="Proteomes" id="UP001595579">
    <property type="component" value="Unassembled WGS sequence"/>
</dbReference>
<dbReference type="Pfam" id="PF01408">
    <property type="entry name" value="GFO_IDH_MocA"/>
    <property type="match status" value="1"/>
</dbReference>
<proteinExistence type="predicted"/>
<protein>
    <submittedName>
        <fullName evidence="2">Gfo/Idh/MocA family oxidoreductase</fullName>
    </submittedName>
</protein>
<dbReference type="InterPro" id="IPR000683">
    <property type="entry name" value="Gfo/Idh/MocA-like_OxRdtase_N"/>
</dbReference>
<comment type="caution">
    <text evidence="2">The sequence shown here is derived from an EMBL/GenBank/DDBJ whole genome shotgun (WGS) entry which is preliminary data.</text>
</comment>
<dbReference type="Gene3D" id="3.40.50.720">
    <property type="entry name" value="NAD(P)-binding Rossmann-like Domain"/>
    <property type="match status" value="1"/>
</dbReference>
<name>A0ABV7LTD9_9GAMM</name>
<dbReference type="InterPro" id="IPR036291">
    <property type="entry name" value="NAD(P)-bd_dom_sf"/>
</dbReference>
<gene>
    <name evidence="2" type="ORF">ACFOEV_18120</name>
</gene>